<evidence type="ECO:0000313" key="1">
    <source>
        <dbReference type="EMBL" id="HJB43129.1"/>
    </source>
</evidence>
<evidence type="ECO:0000313" key="2">
    <source>
        <dbReference type="Proteomes" id="UP000886803"/>
    </source>
</evidence>
<organism evidence="1 2">
    <name type="scientific">Candidatus Gemmiger avicola</name>
    <dbReference type="NCBI Taxonomy" id="2838605"/>
    <lineage>
        <taxon>Bacteria</taxon>
        <taxon>Bacillati</taxon>
        <taxon>Bacillota</taxon>
        <taxon>Clostridia</taxon>
        <taxon>Eubacteriales</taxon>
        <taxon>Gemmiger</taxon>
    </lineage>
</organism>
<protein>
    <submittedName>
        <fullName evidence="1">Uncharacterized protein</fullName>
    </submittedName>
</protein>
<reference evidence="1" key="2">
    <citation type="submission" date="2021-04" db="EMBL/GenBank/DDBJ databases">
        <authorList>
            <person name="Gilroy R."/>
        </authorList>
    </citation>
    <scope>NUCLEOTIDE SEQUENCE</scope>
    <source>
        <strain evidence="1">ChiBcec8-13705</strain>
    </source>
</reference>
<dbReference type="EMBL" id="DWYG01000190">
    <property type="protein sequence ID" value="HJB43129.1"/>
    <property type="molecule type" value="Genomic_DNA"/>
</dbReference>
<name>A0A9D2S4L3_9FIRM</name>
<comment type="caution">
    <text evidence="1">The sequence shown here is derived from an EMBL/GenBank/DDBJ whole genome shotgun (WGS) entry which is preliminary data.</text>
</comment>
<reference evidence="1" key="1">
    <citation type="journal article" date="2021" name="PeerJ">
        <title>Extensive microbial diversity within the chicken gut microbiome revealed by metagenomics and culture.</title>
        <authorList>
            <person name="Gilroy R."/>
            <person name="Ravi A."/>
            <person name="Getino M."/>
            <person name="Pursley I."/>
            <person name="Horton D.L."/>
            <person name="Alikhan N.F."/>
            <person name="Baker D."/>
            <person name="Gharbi K."/>
            <person name="Hall N."/>
            <person name="Watson M."/>
            <person name="Adriaenssens E.M."/>
            <person name="Foster-Nyarko E."/>
            <person name="Jarju S."/>
            <person name="Secka A."/>
            <person name="Antonio M."/>
            <person name="Oren A."/>
            <person name="Chaudhuri R.R."/>
            <person name="La Ragione R."/>
            <person name="Hildebrand F."/>
            <person name="Pallen M.J."/>
        </authorList>
    </citation>
    <scope>NUCLEOTIDE SEQUENCE</scope>
    <source>
        <strain evidence="1">ChiBcec8-13705</strain>
    </source>
</reference>
<dbReference type="Proteomes" id="UP000886803">
    <property type="component" value="Unassembled WGS sequence"/>
</dbReference>
<proteinExistence type="predicted"/>
<gene>
    <name evidence="1" type="ORF">H9945_11600</name>
</gene>
<accession>A0A9D2S4L3</accession>
<sequence length="199" mass="21333">MNEKTKPNTPAAKPAAPRAFAPCPPFLPPDVALSCTHVDEKGVTLRLWPKVEAVCGMLNVSYGPDGWVTRHYACGRALYCGLGVRMDNARGDGLFYRDAPCPSTYNLGADPAQREADGSFVAAAAMWGFGAGLLRMPDIFVPAGQVQVNPVAGPDGRTIRSYVLGERLTVDQIGYDVDGQVEAVQIVRATGGKVLWKRN</sequence>
<dbReference type="AlphaFoldDB" id="A0A9D2S4L3"/>